<dbReference type="SUPFAM" id="SSF52490">
    <property type="entry name" value="Tubulin nucleotide-binding domain-like"/>
    <property type="match status" value="1"/>
</dbReference>
<protein>
    <submittedName>
        <fullName evidence="5">Plasmid replication protein</fullName>
    </submittedName>
</protein>
<dbReference type="GO" id="GO:0032153">
    <property type="term" value="C:cell division site"/>
    <property type="evidence" value="ECO:0007669"/>
    <property type="project" value="TreeGrafter"/>
</dbReference>
<dbReference type="GO" id="GO:0051301">
    <property type="term" value="P:cell division"/>
    <property type="evidence" value="ECO:0007669"/>
    <property type="project" value="TreeGrafter"/>
</dbReference>
<dbReference type="SMART" id="SM00864">
    <property type="entry name" value="Tubulin"/>
    <property type="match status" value="1"/>
</dbReference>
<dbReference type="InterPro" id="IPR045061">
    <property type="entry name" value="FtsZ/CetZ"/>
</dbReference>
<organism evidence="5 6">
    <name type="scientific">Paenibacillus cremeus</name>
    <dbReference type="NCBI Taxonomy" id="2163881"/>
    <lineage>
        <taxon>Bacteria</taxon>
        <taxon>Bacillati</taxon>
        <taxon>Bacillota</taxon>
        <taxon>Bacilli</taxon>
        <taxon>Bacillales</taxon>
        <taxon>Paenibacillaceae</taxon>
        <taxon>Paenibacillus</taxon>
    </lineage>
</organism>
<dbReference type="PANTHER" id="PTHR30314:SF3">
    <property type="entry name" value="MITOCHONDRIAL DIVISION PROTEIN FSZA"/>
    <property type="match status" value="1"/>
</dbReference>
<dbReference type="GO" id="GO:0005737">
    <property type="term" value="C:cytoplasm"/>
    <property type="evidence" value="ECO:0007669"/>
    <property type="project" value="TreeGrafter"/>
</dbReference>
<evidence type="ECO:0000313" key="5">
    <source>
        <dbReference type="EMBL" id="TVY07311.1"/>
    </source>
</evidence>
<accession>A0A559K586</accession>
<evidence type="ECO:0000256" key="3">
    <source>
        <dbReference type="SAM" id="MobiDB-lite"/>
    </source>
</evidence>
<feature type="domain" description="Tubulin/FtsZ GTPase" evidence="4">
    <location>
        <begin position="15"/>
        <end position="229"/>
    </location>
</feature>
<dbReference type="InterPro" id="IPR036525">
    <property type="entry name" value="Tubulin/FtsZ_GTPase_sf"/>
</dbReference>
<gene>
    <name evidence="5" type="ORF">FPZ49_24520</name>
</gene>
<dbReference type="Proteomes" id="UP000317036">
    <property type="component" value="Unassembled WGS sequence"/>
</dbReference>
<dbReference type="EMBL" id="VNJI01000039">
    <property type="protein sequence ID" value="TVY07311.1"/>
    <property type="molecule type" value="Genomic_DNA"/>
</dbReference>
<proteinExistence type="predicted"/>
<evidence type="ECO:0000256" key="1">
    <source>
        <dbReference type="ARBA" id="ARBA00022741"/>
    </source>
</evidence>
<dbReference type="Pfam" id="PF21493">
    <property type="entry name" value="TubZ_C"/>
    <property type="match status" value="1"/>
</dbReference>
<keyword evidence="6" id="KW-1185">Reference proteome</keyword>
<keyword evidence="1" id="KW-0547">Nucleotide-binding</keyword>
<dbReference type="PANTHER" id="PTHR30314">
    <property type="entry name" value="CELL DIVISION PROTEIN FTSZ-RELATED"/>
    <property type="match status" value="1"/>
</dbReference>
<evidence type="ECO:0000313" key="6">
    <source>
        <dbReference type="Proteomes" id="UP000317036"/>
    </source>
</evidence>
<dbReference type="Gene3D" id="3.40.50.1440">
    <property type="entry name" value="Tubulin/FtsZ, GTPase domain"/>
    <property type="match status" value="1"/>
</dbReference>
<reference evidence="5 6" key="1">
    <citation type="submission" date="2019-07" db="EMBL/GenBank/DDBJ databases">
        <authorList>
            <person name="Kim J."/>
        </authorList>
    </citation>
    <scope>NUCLEOTIDE SEQUENCE [LARGE SCALE GENOMIC DNA]</scope>
    <source>
        <strain evidence="5 6">JC52</strain>
    </source>
</reference>
<comment type="caution">
    <text evidence="5">The sequence shown here is derived from an EMBL/GenBank/DDBJ whole genome shotgun (WGS) entry which is preliminary data.</text>
</comment>
<keyword evidence="2" id="KW-0342">GTP-binding</keyword>
<dbReference type="InterPro" id="IPR049364">
    <property type="entry name" value="TubZ_C"/>
</dbReference>
<dbReference type="OrthoDB" id="2462830at2"/>
<evidence type="ECO:0000259" key="4">
    <source>
        <dbReference type="SMART" id="SM00864"/>
    </source>
</evidence>
<name>A0A559K586_9BACL</name>
<dbReference type="PROSITE" id="PS51257">
    <property type="entry name" value="PROKAR_LIPOPROTEIN"/>
    <property type="match status" value="1"/>
</dbReference>
<feature type="region of interest" description="Disordered" evidence="3">
    <location>
        <begin position="392"/>
        <end position="431"/>
    </location>
</feature>
<sequence>MRNLLNRNDLNLSLKFGFLGLGMGGCSIAYECASIRTTITNNHNPYTALLINTNEVDLRKFKESSNVRKLQLSGYEKGAGRDIEIGEAAFKQHKELIQREAIEHFADRDFVWVTGGLGGGTGTGSILEAIRMLYASGFKNRCGLMITLPRDNEGSKVIENALERLQMLAKAMNNLGCILVVDNQKLYNDFIKEQPEASISEYLDYSNKYIATTLHEINVVTASFNPIAGYHYDSSELLNTLNTSGLISLGKLEFASNTIDTANQSTFLPDFKRSIERGILSDGYNLSKASRIAVSMVTHPGAAKRIFSMSFINSIETTIDGLSPMASEKPVAAYEDPKGDDLSIYTIVAGLGLPNRVNQLVVKAKEAQKIADDIFGQEDSALSALSGFTKKKQAEQSKSNSDDPFAAISEVASTKQTNDDDLDPFAILKSE</sequence>
<dbReference type="InterPro" id="IPR003008">
    <property type="entry name" value="Tubulin_FtsZ_GTPase"/>
</dbReference>
<dbReference type="AlphaFoldDB" id="A0A559K586"/>
<dbReference type="GO" id="GO:0003924">
    <property type="term" value="F:GTPase activity"/>
    <property type="evidence" value="ECO:0007669"/>
    <property type="project" value="InterPro"/>
</dbReference>
<dbReference type="Pfam" id="PF00091">
    <property type="entry name" value="Tubulin"/>
    <property type="match status" value="1"/>
</dbReference>
<dbReference type="GO" id="GO:0005525">
    <property type="term" value="F:GTP binding"/>
    <property type="evidence" value="ECO:0007669"/>
    <property type="project" value="UniProtKB-KW"/>
</dbReference>
<dbReference type="RefSeq" id="WP_144851991.1">
    <property type="nucleotide sequence ID" value="NZ_VNJI01000039.1"/>
</dbReference>
<evidence type="ECO:0000256" key="2">
    <source>
        <dbReference type="ARBA" id="ARBA00023134"/>
    </source>
</evidence>